<organism evidence="1 2">
    <name type="scientific">Methylophaga muralis</name>
    <dbReference type="NCBI Taxonomy" id="291169"/>
    <lineage>
        <taxon>Bacteria</taxon>
        <taxon>Pseudomonadati</taxon>
        <taxon>Pseudomonadota</taxon>
        <taxon>Gammaproteobacteria</taxon>
        <taxon>Thiotrichales</taxon>
        <taxon>Piscirickettsiaceae</taxon>
        <taxon>Methylophaga</taxon>
    </lineage>
</organism>
<dbReference type="STRING" id="291169.A9E74_02777"/>
<dbReference type="AlphaFoldDB" id="A0A1E3GN37"/>
<protein>
    <recommendedName>
        <fullName evidence="3">DUF4160 domain-containing protein</fullName>
    </recommendedName>
</protein>
<dbReference type="InterPro" id="IPR025427">
    <property type="entry name" value="DUF4160"/>
</dbReference>
<proteinExistence type="predicted"/>
<gene>
    <name evidence="1" type="ORF">A9E74_02777</name>
</gene>
<dbReference type="Proteomes" id="UP000094379">
    <property type="component" value="Unassembled WGS sequence"/>
</dbReference>
<dbReference type="Pfam" id="PF13711">
    <property type="entry name" value="DUF4160"/>
    <property type="match status" value="1"/>
</dbReference>
<evidence type="ECO:0008006" key="3">
    <source>
        <dbReference type="Google" id="ProtNLM"/>
    </source>
</evidence>
<accession>A0A1E3GN37</accession>
<keyword evidence="2" id="KW-1185">Reference proteome</keyword>
<evidence type="ECO:0000313" key="2">
    <source>
        <dbReference type="Proteomes" id="UP000094379"/>
    </source>
</evidence>
<evidence type="ECO:0000313" key="1">
    <source>
        <dbReference type="EMBL" id="ODN65427.1"/>
    </source>
</evidence>
<name>A0A1E3GN37_9GAMM</name>
<dbReference type="EMBL" id="MCRI01000073">
    <property type="protein sequence ID" value="ODN65427.1"/>
    <property type="molecule type" value="Genomic_DNA"/>
</dbReference>
<sequence>MPTIMRIGPYRFFFFSNESGEPAHIHIQRERMLAKFWLRPVTLASSIHFSPKELRKLEELVIQNRETFMEVWNEYFGS</sequence>
<comment type="caution">
    <text evidence="1">The sequence shown here is derived from an EMBL/GenBank/DDBJ whole genome shotgun (WGS) entry which is preliminary data.</text>
</comment>
<reference evidence="1 2" key="1">
    <citation type="submission" date="2016-07" db="EMBL/GenBank/DDBJ databases">
        <title>Draft Genome Sequence of Methylophaga muralis Bur 1.</title>
        <authorList>
            <person name="Vasilenko O.V."/>
            <person name="Doronina N.V."/>
            <person name="Shmareva M.N."/>
            <person name="Tarlachkov S.V."/>
            <person name="Mustakhimov I."/>
            <person name="Trotsenko Y.A."/>
        </authorList>
    </citation>
    <scope>NUCLEOTIDE SEQUENCE [LARGE SCALE GENOMIC DNA]</scope>
    <source>
        <strain evidence="1 2">Bur 1</strain>
    </source>
</reference>